<feature type="non-terminal residue" evidence="15">
    <location>
        <position position="421"/>
    </location>
</feature>
<dbReference type="FunFam" id="3.20.20.10:FF:000005">
    <property type="entry name" value="Ornithine decarboxylase"/>
    <property type="match status" value="1"/>
</dbReference>
<keyword evidence="3 11" id="KW-0663">Pyridoxal phosphate</keyword>
<name>A0AAV5S870_9BILA</name>
<dbReference type="Gene3D" id="3.20.20.10">
    <property type="entry name" value="Alanine racemase"/>
    <property type="match status" value="1"/>
</dbReference>
<reference evidence="15" key="1">
    <citation type="submission" date="2023-10" db="EMBL/GenBank/DDBJ databases">
        <title>Genome assembly of Pristionchus species.</title>
        <authorList>
            <person name="Yoshida K."/>
            <person name="Sommer R.J."/>
        </authorList>
    </citation>
    <scope>NUCLEOTIDE SEQUENCE</scope>
    <source>
        <strain evidence="15">RS0144</strain>
    </source>
</reference>
<organism evidence="15 16">
    <name type="scientific">Pristionchus entomophagus</name>
    <dbReference type="NCBI Taxonomy" id="358040"/>
    <lineage>
        <taxon>Eukaryota</taxon>
        <taxon>Metazoa</taxon>
        <taxon>Ecdysozoa</taxon>
        <taxon>Nematoda</taxon>
        <taxon>Chromadorea</taxon>
        <taxon>Rhabditida</taxon>
        <taxon>Rhabditina</taxon>
        <taxon>Diplogasteromorpha</taxon>
        <taxon>Diplogasteroidea</taxon>
        <taxon>Neodiplogasteridae</taxon>
        <taxon>Pristionchus</taxon>
    </lineage>
</organism>
<dbReference type="InterPro" id="IPR022653">
    <property type="entry name" value="De-COase2_pyr-phos_BS"/>
</dbReference>
<comment type="subunit">
    <text evidence="9">Homodimer. Only the dimer is catalytically active, as the active sites are constructed of residues from both monomers.</text>
</comment>
<dbReference type="Pfam" id="PF02784">
    <property type="entry name" value="Orn_Arg_deC_N"/>
    <property type="match status" value="1"/>
</dbReference>
<evidence type="ECO:0000256" key="9">
    <source>
        <dbReference type="ARBA" id="ARBA00046672"/>
    </source>
</evidence>
<dbReference type="EC" id="4.1.1.17" evidence="7"/>
<dbReference type="PRINTS" id="PR01182">
    <property type="entry name" value="ORNDCRBXLASE"/>
</dbReference>
<dbReference type="CDD" id="cd00622">
    <property type="entry name" value="PLPDE_III_ODC"/>
    <property type="match status" value="1"/>
</dbReference>
<sequence length="421" mass="46648">QYPAMFSRKEIIGGKKIGEQVHVTDQSVDVLQFARAIADDHNVKGIDDAFMVINLDALCERVELWRRELPHIEPFYAVKCNSDQTLLSTLAAMGVGFDCASRSEIELVLSLGVTPDRIIFANPHKSRSFIGHAEAQGVNLMTFDNAEEMEKIARHHNRAKLLLRIACPDPSATHPLSIKFGVEPGQAASGLLKLAAERGLCIRGICFHVGSGSRDASIFRVALQHARLLFDIGRALGHKMDILNVGGGFPGVDHHTPPFQTFASHIRTAVEEFFPDPEVRLLAEPGRFFVEHPCALVLNVLARHAVTADKITGDALDSRSVGHMYHVNDGVYGCFNCIIHDHVQPTGEPLFDVEEVLYPSIVYGPTCDSADKIEHNKMMRVLEVGDWMIYQNMGAYTSVAGSRFNGFERPTAIHVVSEYRW</sequence>
<dbReference type="SUPFAM" id="SSF50621">
    <property type="entry name" value="Alanine racemase C-terminal domain-like"/>
    <property type="match status" value="1"/>
</dbReference>
<feature type="modified residue" description="N6-(pyridoxal phosphate)lysine" evidence="11">
    <location>
        <position position="79"/>
    </location>
</feature>
<dbReference type="Gene3D" id="2.40.37.10">
    <property type="entry name" value="Lyase, Ornithine Decarboxylase, Chain A, domain 1"/>
    <property type="match status" value="1"/>
</dbReference>
<dbReference type="PROSITE" id="PS00879">
    <property type="entry name" value="ODR_DC_2_2"/>
    <property type="match status" value="1"/>
</dbReference>
<proteinExistence type="inferred from homology"/>
<comment type="pathway">
    <text evidence="6">Amine and polyamine biosynthesis; putrescine biosynthesis via L-ornithine pathway; putrescine from L-ornithine: step 1/1.</text>
</comment>
<evidence type="ECO:0000256" key="3">
    <source>
        <dbReference type="ARBA" id="ARBA00022898"/>
    </source>
</evidence>
<gene>
    <name evidence="15" type="ORF">PENTCL1PPCAC_198</name>
</gene>
<dbReference type="GO" id="GO:0005737">
    <property type="term" value="C:cytoplasm"/>
    <property type="evidence" value="ECO:0007669"/>
    <property type="project" value="TreeGrafter"/>
</dbReference>
<protein>
    <recommendedName>
        <fullName evidence="7">ornithine decarboxylase</fullName>
        <ecNumber evidence="7">4.1.1.17</ecNumber>
    </recommendedName>
</protein>
<evidence type="ECO:0000256" key="6">
    <source>
        <dbReference type="ARBA" id="ARBA00034115"/>
    </source>
</evidence>
<comment type="catalytic activity">
    <reaction evidence="10">
        <text>L-ornithine + H(+) = putrescine + CO2</text>
        <dbReference type="Rhea" id="RHEA:22964"/>
        <dbReference type="ChEBI" id="CHEBI:15378"/>
        <dbReference type="ChEBI" id="CHEBI:16526"/>
        <dbReference type="ChEBI" id="CHEBI:46911"/>
        <dbReference type="ChEBI" id="CHEBI:326268"/>
        <dbReference type="EC" id="4.1.1.17"/>
    </reaction>
</comment>
<feature type="non-terminal residue" evidence="15">
    <location>
        <position position="1"/>
    </location>
</feature>
<dbReference type="PROSITE" id="PS00878">
    <property type="entry name" value="ODR_DC_2_1"/>
    <property type="match status" value="1"/>
</dbReference>
<feature type="domain" description="Orn/DAP/Arg decarboxylase 2 N-terminal" evidence="14">
    <location>
        <begin position="57"/>
        <end position="290"/>
    </location>
</feature>
<evidence type="ECO:0000256" key="11">
    <source>
        <dbReference type="PIRSR" id="PIRSR600183-50"/>
    </source>
</evidence>
<dbReference type="EMBL" id="BTSX01000001">
    <property type="protein sequence ID" value="GMS78023.1"/>
    <property type="molecule type" value="Genomic_DNA"/>
</dbReference>
<dbReference type="InterPro" id="IPR009006">
    <property type="entry name" value="Ala_racemase/Decarboxylase_C"/>
</dbReference>
<dbReference type="SUPFAM" id="SSF51419">
    <property type="entry name" value="PLP-binding barrel"/>
    <property type="match status" value="1"/>
</dbReference>
<keyword evidence="5" id="KW-0456">Lyase</keyword>
<evidence type="ECO:0000256" key="8">
    <source>
        <dbReference type="ARBA" id="ARBA00037173"/>
    </source>
</evidence>
<dbReference type="GO" id="GO:0004586">
    <property type="term" value="F:ornithine decarboxylase activity"/>
    <property type="evidence" value="ECO:0007669"/>
    <property type="project" value="UniProtKB-EC"/>
</dbReference>
<dbReference type="InterPro" id="IPR022643">
    <property type="entry name" value="De-COase2_C"/>
</dbReference>
<keyword evidence="16" id="KW-1185">Reference proteome</keyword>
<dbReference type="InterPro" id="IPR029066">
    <property type="entry name" value="PLP-binding_barrel"/>
</dbReference>
<dbReference type="InterPro" id="IPR022644">
    <property type="entry name" value="De-COase2_N"/>
</dbReference>
<evidence type="ECO:0000256" key="4">
    <source>
        <dbReference type="ARBA" id="ARBA00023115"/>
    </source>
</evidence>
<dbReference type="InterPro" id="IPR022657">
    <property type="entry name" value="De-COase2_CS"/>
</dbReference>
<evidence type="ECO:0000256" key="1">
    <source>
        <dbReference type="ARBA" id="ARBA00001933"/>
    </source>
</evidence>
<accession>A0AAV5S870</accession>
<comment type="cofactor">
    <cofactor evidence="1 11">
        <name>pyridoxal 5'-phosphate</name>
        <dbReference type="ChEBI" id="CHEBI:597326"/>
    </cofactor>
</comment>
<evidence type="ECO:0000256" key="2">
    <source>
        <dbReference type="ARBA" id="ARBA00008872"/>
    </source>
</evidence>
<dbReference type="Pfam" id="PF00278">
    <property type="entry name" value="Orn_DAP_Arg_deC"/>
    <property type="match status" value="1"/>
</dbReference>
<evidence type="ECO:0000313" key="16">
    <source>
        <dbReference type="Proteomes" id="UP001432027"/>
    </source>
</evidence>
<evidence type="ECO:0000256" key="7">
    <source>
        <dbReference type="ARBA" id="ARBA00034138"/>
    </source>
</evidence>
<dbReference type="PRINTS" id="PR01179">
    <property type="entry name" value="ODADCRBXLASE"/>
</dbReference>
<feature type="domain" description="Orn/DAP/Arg decarboxylase 2 C-terminal" evidence="13">
    <location>
        <begin position="294"/>
        <end position="394"/>
    </location>
</feature>
<feature type="active site" description="Proton donor" evidence="11">
    <location>
        <position position="367"/>
    </location>
</feature>
<evidence type="ECO:0000256" key="12">
    <source>
        <dbReference type="RuleBase" id="RU003737"/>
    </source>
</evidence>
<dbReference type="PANTHER" id="PTHR11482">
    <property type="entry name" value="ARGININE/DIAMINOPIMELATE/ORNITHINE DECARBOXYLASE"/>
    <property type="match status" value="1"/>
</dbReference>
<evidence type="ECO:0000313" key="15">
    <source>
        <dbReference type="EMBL" id="GMS78023.1"/>
    </source>
</evidence>
<dbReference type="PANTHER" id="PTHR11482:SF6">
    <property type="entry name" value="ORNITHINE DECARBOXYLASE 1-RELATED"/>
    <property type="match status" value="1"/>
</dbReference>
<comment type="similarity">
    <text evidence="2 12">Belongs to the Orn/Lys/Arg decarboxylase class-II family.</text>
</comment>
<comment type="caution">
    <text evidence="15">The sequence shown here is derived from an EMBL/GenBank/DDBJ whole genome shotgun (WGS) entry which is preliminary data.</text>
</comment>
<evidence type="ECO:0000256" key="10">
    <source>
        <dbReference type="ARBA" id="ARBA00049127"/>
    </source>
</evidence>
<evidence type="ECO:0000256" key="5">
    <source>
        <dbReference type="ARBA" id="ARBA00023239"/>
    </source>
</evidence>
<dbReference type="InterPro" id="IPR002433">
    <property type="entry name" value="Orn_de-COase"/>
</dbReference>
<evidence type="ECO:0000259" key="13">
    <source>
        <dbReference type="Pfam" id="PF00278"/>
    </source>
</evidence>
<comment type="function">
    <text evidence="8">Catalyzes the first and rate-limiting step of polyamine biosynthesis that converts ornithine into putrescine, which is the precursor for the polyamines, spermidine and spermine. Polyamines are essential for cell proliferation and are implicated in cellular processes, ranging from DNA replication to apoptosis.</text>
</comment>
<evidence type="ECO:0000259" key="14">
    <source>
        <dbReference type="Pfam" id="PF02784"/>
    </source>
</evidence>
<dbReference type="InterPro" id="IPR000183">
    <property type="entry name" value="Orn/DAP/Arg_de-COase"/>
</dbReference>
<dbReference type="AlphaFoldDB" id="A0AAV5S870"/>
<keyword evidence="4" id="KW-0620">Polyamine biosynthesis</keyword>
<dbReference type="Proteomes" id="UP001432027">
    <property type="component" value="Unassembled WGS sequence"/>
</dbReference>
<dbReference type="GO" id="GO:0033387">
    <property type="term" value="P:putrescine biosynthetic process from arginine, via ornithine"/>
    <property type="evidence" value="ECO:0007669"/>
    <property type="project" value="TreeGrafter"/>
</dbReference>